<evidence type="ECO:0000313" key="12">
    <source>
        <dbReference type="EMBL" id="MES0874484.1"/>
    </source>
</evidence>
<dbReference type="Pfam" id="PF00923">
    <property type="entry name" value="TAL_FSA"/>
    <property type="match status" value="1"/>
</dbReference>
<dbReference type="EC" id="2.2.1.2" evidence="5 11"/>
<dbReference type="NCBIfam" id="TIGR00876">
    <property type="entry name" value="tal_mycobact"/>
    <property type="match status" value="1"/>
</dbReference>
<dbReference type="SUPFAM" id="SSF51569">
    <property type="entry name" value="Aldolase"/>
    <property type="match status" value="1"/>
</dbReference>
<reference evidence="12 13" key="1">
    <citation type="submission" date="2024-06" db="EMBL/GenBank/DDBJ databases">
        <authorList>
            <person name="Li Z."/>
            <person name="Jiang Y."/>
        </authorList>
    </citation>
    <scope>NUCLEOTIDE SEQUENCE [LARGE SCALE GENOMIC DNA]</scope>
    <source>
        <strain evidence="12 13">HSW-8</strain>
    </source>
</reference>
<comment type="similarity">
    <text evidence="4 11">Belongs to the transaldolase family. Type 2 subfamily.</text>
</comment>
<dbReference type="InterPro" id="IPR001585">
    <property type="entry name" value="TAL/FSA"/>
</dbReference>
<dbReference type="InterPro" id="IPR004732">
    <property type="entry name" value="Transaldolase_2"/>
</dbReference>
<evidence type="ECO:0000256" key="7">
    <source>
        <dbReference type="ARBA" id="ARBA00022679"/>
    </source>
</evidence>
<dbReference type="HAMAP" id="MF_00493">
    <property type="entry name" value="Transaldolase_2"/>
    <property type="match status" value="1"/>
</dbReference>
<dbReference type="Proteomes" id="UP001465331">
    <property type="component" value="Unassembled WGS sequence"/>
</dbReference>
<comment type="caution">
    <text evidence="12">The sequence shown here is derived from an EMBL/GenBank/DDBJ whole genome shotgun (WGS) entry which is preliminary data.</text>
</comment>
<evidence type="ECO:0000256" key="2">
    <source>
        <dbReference type="ARBA" id="ARBA00004496"/>
    </source>
</evidence>
<keyword evidence="6 11" id="KW-0963">Cytoplasm</keyword>
<name>A0ABV2ABE6_9GAMM</name>
<comment type="subcellular location">
    <subcellularLocation>
        <location evidence="2 11">Cytoplasm</location>
    </subcellularLocation>
</comment>
<comment type="pathway">
    <text evidence="3 11">Carbohydrate degradation; pentose phosphate pathway; D-glyceraldehyde 3-phosphate and beta-D-fructose 6-phosphate from D-ribose 5-phosphate and D-xylulose 5-phosphate (non-oxidative stage): step 2/3.</text>
</comment>
<dbReference type="CDD" id="cd00955">
    <property type="entry name" value="Transaldolase_like"/>
    <property type="match status" value="1"/>
</dbReference>
<dbReference type="EMBL" id="JBEPIJ010000011">
    <property type="protein sequence ID" value="MES0874484.1"/>
    <property type="molecule type" value="Genomic_DNA"/>
</dbReference>
<dbReference type="PANTHER" id="PTHR10683">
    <property type="entry name" value="TRANSALDOLASE"/>
    <property type="match status" value="1"/>
</dbReference>
<accession>A0ABV2ABE6</accession>
<evidence type="ECO:0000256" key="3">
    <source>
        <dbReference type="ARBA" id="ARBA00004857"/>
    </source>
</evidence>
<organism evidence="12 13">
    <name type="scientific">Sinimarinibacterium thermocellulolyticum</name>
    <dbReference type="NCBI Taxonomy" id="3170016"/>
    <lineage>
        <taxon>Bacteria</taxon>
        <taxon>Pseudomonadati</taxon>
        <taxon>Pseudomonadota</taxon>
        <taxon>Gammaproteobacteria</taxon>
        <taxon>Nevskiales</taxon>
        <taxon>Nevskiaceae</taxon>
        <taxon>Sinimarinibacterium</taxon>
    </lineage>
</organism>
<dbReference type="PROSITE" id="PS00958">
    <property type="entry name" value="TRANSALDOLASE_2"/>
    <property type="match status" value="1"/>
</dbReference>
<dbReference type="PIRSF" id="PIRSF036915">
    <property type="entry name" value="Trnald_Bac_Plnt"/>
    <property type="match status" value="1"/>
</dbReference>
<comment type="catalytic activity">
    <reaction evidence="10 11">
        <text>D-sedoheptulose 7-phosphate + D-glyceraldehyde 3-phosphate = D-erythrose 4-phosphate + beta-D-fructose 6-phosphate</text>
        <dbReference type="Rhea" id="RHEA:17053"/>
        <dbReference type="ChEBI" id="CHEBI:16897"/>
        <dbReference type="ChEBI" id="CHEBI:57483"/>
        <dbReference type="ChEBI" id="CHEBI:57634"/>
        <dbReference type="ChEBI" id="CHEBI:59776"/>
        <dbReference type="EC" id="2.2.1.2"/>
    </reaction>
</comment>
<dbReference type="RefSeq" id="WP_352889699.1">
    <property type="nucleotide sequence ID" value="NZ_JBEPIJ010000011.1"/>
</dbReference>
<dbReference type="GO" id="GO:0004801">
    <property type="term" value="F:transaldolase activity"/>
    <property type="evidence" value="ECO:0007669"/>
    <property type="project" value="UniProtKB-EC"/>
</dbReference>
<evidence type="ECO:0000256" key="9">
    <source>
        <dbReference type="ARBA" id="ARBA00023270"/>
    </source>
</evidence>
<evidence type="ECO:0000256" key="10">
    <source>
        <dbReference type="ARBA" id="ARBA00048810"/>
    </source>
</evidence>
<keyword evidence="7 11" id="KW-0808">Transferase</keyword>
<feature type="active site" description="Schiff-base intermediate with substrate" evidence="11">
    <location>
        <position position="140"/>
    </location>
</feature>
<sequence length="381" mass="40870">MNPLLQCKTLGQSIWLDYIRRSLLQSGELARLLAEDGISGVTSNPAIFEKAIGGSDDYDAALAAAIGAGERDPQRLFEQLAIADIRAAADVLSPVYRETHGADGYVSLEVSPRLAMDEDATVREAQRLWQAVQRPNLMIKVPGTPAGIAALRRLTAQGINVNVTLLFARAAYRAVAQAYIDGLEDHAAQGGDPSRVASVASFFVSRIDTALDAEIERRAESTPEDAAALRALAGRIAIANAKLAYQDARQIYAQPRWGALAARGAGPQRLLWASTGTKNPAYSDVLYVEALIGPGTVNTLPPATLDAFRDHGRARVTLTEDVDQAQAVFAELARLRLPLDALTERLVEDGIRLFADAEQKLLAAVAAKRDALLQRAGSRGE</sequence>
<dbReference type="NCBIfam" id="NF002881">
    <property type="entry name" value="PRK03343.1"/>
    <property type="match status" value="1"/>
</dbReference>
<evidence type="ECO:0000256" key="6">
    <source>
        <dbReference type="ARBA" id="ARBA00022490"/>
    </source>
</evidence>
<keyword evidence="13" id="KW-1185">Reference proteome</keyword>
<evidence type="ECO:0000256" key="1">
    <source>
        <dbReference type="ARBA" id="ARBA00003518"/>
    </source>
</evidence>
<evidence type="ECO:0000313" key="13">
    <source>
        <dbReference type="Proteomes" id="UP001465331"/>
    </source>
</evidence>
<evidence type="ECO:0000256" key="8">
    <source>
        <dbReference type="ARBA" id="ARBA00023126"/>
    </source>
</evidence>
<dbReference type="InterPro" id="IPR013785">
    <property type="entry name" value="Aldolase_TIM"/>
</dbReference>
<keyword evidence="8 11" id="KW-0570">Pentose shunt</keyword>
<evidence type="ECO:0000256" key="11">
    <source>
        <dbReference type="HAMAP-Rule" id="MF_00493"/>
    </source>
</evidence>
<gene>
    <name evidence="11 12" type="primary">tal</name>
    <name evidence="12" type="ORF">ABSH63_10775</name>
</gene>
<dbReference type="PROSITE" id="PS01054">
    <property type="entry name" value="TRANSALDOLASE_1"/>
    <property type="match status" value="1"/>
</dbReference>
<dbReference type="PANTHER" id="PTHR10683:SF31">
    <property type="entry name" value="TRANSALDOLASE"/>
    <property type="match status" value="1"/>
</dbReference>
<comment type="function">
    <text evidence="1 11">Transaldolase is important for the balance of metabolites in the pentose-phosphate pathway.</text>
</comment>
<evidence type="ECO:0000256" key="4">
    <source>
        <dbReference type="ARBA" id="ARBA00008426"/>
    </source>
</evidence>
<keyword evidence="9 11" id="KW-0704">Schiff base</keyword>
<proteinExistence type="inferred from homology"/>
<protein>
    <recommendedName>
        <fullName evidence="5 11">Transaldolase</fullName>
        <ecNumber evidence="5 11">2.2.1.2</ecNumber>
    </recommendedName>
</protein>
<dbReference type="InterPro" id="IPR018225">
    <property type="entry name" value="Transaldolase_AS"/>
</dbReference>
<dbReference type="Gene3D" id="3.20.20.70">
    <property type="entry name" value="Aldolase class I"/>
    <property type="match status" value="1"/>
</dbReference>
<evidence type="ECO:0000256" key="5">
    <source>
        <dbReference type="ARBA" id="ARBA00013151"/>
    </source>
</evidence>